<dbReference type="AlphaFoldDB" id="A0A1T4YRK5"/>
<dbReference type="InterPro" id="IPR011437">
    <property type="entry name" value="DUF1540"/>
</dbReference>
<keyword evidence="3" id="KW-1185">Reference proteome</keyword>
<reference evidence="3" key="1">
    <citation type="submission" date="2017-02" db="EMBL/GenBank/DDBJ databases">
        <authorList>
            <person name="Varghese N."/>
            <person name="Submissions S."/>
        </authorList>
    </citation>
    <scope>NUCLEOTIDE SEQUENCE [LARGE SCALE GENOMIC DNA]</scope>
    <source>
        <strain evidence="3">DSM 23966</strain>
    </source>
</reference>
<evidence type="ECO:0000259" key="1">
    <source>
        <dbReference type="Pfam" id="PF07561"/>
    </source>
</evidence>
<dbReference type="Proteomes" id="UP000190042">
    <property type="component" value="Unassembled WGS sequence"/>
</dbReference>
<feature type="domain" description="DUF1540" evidence="1">
    <location>
        <begin position="5"/>
        <end position="47"/>
    </location>
</feature>
<dbReference type="EMBL" id="FUYJ01000008">
    <property type="protein sequence ID" value="SKB04360.1"/>
    <property type="molecule type" value="Genomic_DNA"/>
</dbReference>
<gene>
    <name evidence="2" type="ORF">SAMN04244570_3386</name>
</gene>
<dbReference type="Pfam" id="PF07561">
    <property type="entry name" value="DUF1540"/>
    <property type="match status" value="1"/>
</dbReference>
<protein>
    <recommendedName>
        <fullName evidence="1">DUF1540 domain-containing protein</fullName>
    </recommendedName>
</protein>
<accession>A0A1T4YRK5</accession>
<sequence>MAKDVLCEVTNCHFWESGNQCGAEEIKVVTRKGKKAKDSAETDCQTFIPKG</sequence>
<evidence type="ECO:0000313" key="3">
    <source>
        <dbReference type="Proteomes" id="UP000190042"/>
    </source>
</evidence>
<name>A0A1T4YRK5_9BACL</name>
<proteinExistence type="predicted"/>
<evidence type="ECO:0000313" key="2">
    <source>
        <dbReference type="EMBL" id="SKB04360.1"/>
    </source>
</evidence>
<dbReference type="RefSeq" id="WP_078818406.1">
    <property type="nucleotide sequence ID" value="NZ_FUYJ01000008.1"/>
</dbReference>
<organism evidence="2 3">
    <name type="scientific">Sporosarcina newyorkensis</name>
    <dbReference type="NCBI Taxonomy" id="759851"/>
    <lineage>
        <taxon>Bacteria</taxon>
        <taxon>Bacillati</taxon>
        <taxon>Bacillota</taxon>
        <taxon>Bacilli</taxon>
        <taxon>Bacillales</taxon>
        <taxon>Caryophanaceae</taxon>
        <taxon>Sporosarcina</taxon>
    </lineage>
</organism>